<dbReference type="Pfam" id="PF01381">
    <property type="entry name" value="HTH_3"/>
    <property type="match status" value="1"/>
</dbReference>
<dbReference type="EMBL" id="BAPV01000010">
    <property type="protein sequence ID" value="GBQ88335.1"/>
    <property type="molecule type" value="Genomic_DNA"/>
</dbReference>
<dbReference type="SUPFAM" id="SSF47413">
    <property type="entry name" value="lambda repressor-like DNA-binding domains"/>
    <property type="match status" value="1"/>
</dbReference>
<dbReference type="InterPro" id="IPR001387">
    <property type="entry name" value="Cro/C1-type_HTH"/>
</dbReference>
<evidence type="ECO:0000256" key="1">
    <source>
        <dbReference type="SAM" id="MobiDB-lite"/>
    </source>
</evidence>
<sequence>MHVSDHWLNATDWNVAIPHKYLLDLAMSHCYECQMAKHKRPDSHAIVQRAIGKRITWARELVFPNQSECARLLGVDASTLNKIEKGDRAPSVFLILSLSNRLRVSTDFLLKGVLNGRTDEEMALRLAALHPELVLQPTDTGLHKGRNMPFDMPDPPRIPDGDHF</sequence>
<dbReference type="SMART" id="SM00530">
    <property type="entry name" value="HTH_XRE"/>
    <property type="match status" value="1"/>
</dbReference>
<accession>A0ABQ0Q2M5</accession>
<dbReference type="Proteomes" id="UP001062776">
    <property type="component" value="Unassembled WGS sequence"/>
</dbReference>
<dbReference type="PROSITE" id="PS50943">
    <property type="entry name" value="HTH_CROC1"/>
    <property type="match status" value="1"/>
</dbReference>
<gene>
    <name evidence="3" type="ORF">AA0535_1518</name>
</gene>
<organism evidence="3 4">
    <name type="scientific">Asaia krungthepensis NRIC 0535</name>
    <dbReference type="NCBI Taxonomy" id="1307925"/>
    <lineage>
        <taxon>Bacteria</taxon>
        <taxon>Pseudomonadati</taxon>
        <taxon>Pseudomonadota</taxon>
        <taxon>Alphaproteobacteria</taxon>
        <taxon>Acetobacterales</taxon>
        <taxon>Acetobacteraceae</taxon>
        <taxon>Asaia</taxon>
    </lineage>
</organism>
<dbReference type="CDD" id="cd00093">
    <property type="entry name" value="HTH_XRE"/>
    <property type="match status" value="1"/>
</dbReference>
<evidence type="ECO:0000313" key="4">
    <source>
        <dbReference type="Proteomes" id="UP001062776"/>
    </source>
</evidence>
<feature type="domain" description="HTH cro/C1-type" evidence="2">
    <location>
        <begin position="66"/>
        <end position="109"/>
    </location>
</feature>
<dbReference type="Gene3D" id="1.10.260.40">
    <property type="entry name" value="lambda repressor-like DNA-binding domains"/>
    <property type="match status" value="1"/>
</dbReference>
<proteinExistence type="predicted"/>
<reference evidence="3" key="1">
    <citation type="submission" date="2013-04" db="EMBL/GenBank/DDBJ databases">
        <title>The genome sequencing project of 58 acetic acid bacteria.</title>
        <authorList>
            <person name="Okamoto-Kainuma A."/>
            <person name="Ishikawa M."/>
            <person name="Umino S."/>
            <person name="Koizumi Y."/>
            <person name="Shiwa Y."/>
            <person name="Yoshikawa H."/>
            <person name="Matsutani M."/>
            <person name="Matsushita K."/>
        </authorList>
    </citation>
    <scope>NUCLEOTIDE SEQUENCE</scope>
    <source>
        <strain evidence="3">NRIC 0535</strain>
    </source>
</reference>
<keyword evidence="4" id="KW-1185">Reference proteome</keyword>
<dbReference type="InterPro" id="IPR010982">
    <property type="entry name" value="Lambda_DNA-bd_dom_sf"/>
</dbReference>
<comment type="caution">
    <text evidence="3">The sequence shown here is derived from an EMBL/GenBank/DDBJ whole genome shotgun (WGS) entry which is preliminary data.</text>
</comment>
<name>A0ABQ0Q2M5_9PROT</name>
<evidence type="ECO:0000313" key="3">
    <source>
        <dbReference type="EMBL" id="GBQ88335.1"/>
    </source>
</evidence>
<protein>
    <submittedName>
        <fullName evidence="3">Transcriptional regulator</fullName>
    </submittedName>
</protein>
<feature type="region of interest" description="Disordered" evidence="1">
    <location>
        <begin position="140"/>
        <end position="164"/>
    </location>
</feature>
<evidence type="ECO:0000259" key="2">
    <source>
        <dbReference type="PROSITE" id="PS50943"/>
    </source>
</evidence>